<name>A0A8H7V6M1_9FUNG</name>
<keyword evidence="2" id="KW-1185">Reference proteome</keyword>
<evidence type="ECO:0000313" key="2">
    <source>
        <dbReference type="Proteomes" id="UP000650833"/>
    </source>
</evidence>
<dbReference type="Proteomes" id="UP000650833">
    <property type="component" value="Unassembled WGS sequence"/>
</dbReference>
<dbReference type="AlphaFoldDB" id="A0A8H7V6M1"/>
<comment type="caution">
    <text evidence="1">The sequence shown here is derived from an EMBL/GenBank/DDBJ whole genome shotgun (WGS) entry which is preliminary data.</text>
</comment>
<evidence type="ECO:0000313" key="1">
    <source>
        <dbReference type="EMBL" id="KAG2203229.1"/>
    </source>
</evidence>
<sequence length="322" mass="36188">MLRTLSTLKITKIVSRKDKLLTRNASKEQNETKTFDIDNLKGIQSLKSTKFILNDVPFLDIKNLNKSENTKLPATTNSEISKSSSIVLSVSNNIQLSEIEVFEEPEDAQASVAKCWKFSKSSGTISPKDIATPKSNNVIQAQTHCRGCNQVFNSDCRIVSISNPVETDPTLCLGCKRLFTFARASDIKLRFDHSTNIIRNNPALEACFMHKFCLHQHSSNLSESADDPQLLYHLPLSTNYYSKEINEKGETEFIFCETPAIRDKAQHLYSCSTCKKFVQIERDVLQAATIKAGSRYVVASFEELFEFMAYNSTCMYSGLQGS</sequence>
<gene>
    <name evidence="1" type="ORF">INT46_002511</name>
</gene>
<protein>
    <submittedName>
        <fullName evidence="1">Uncharacterized protein</fullName>
    </submittedName>
</protein>
<organism evidence="1 2">
    <name type="scientific">Mucor plumbeus</name>
    <dbReference type="NCBI Taxonomy" id="97098"/>
    <lineage>
        <taxon>Eukaryota</taxon>
        <taxon>Fungi</taxon>
        <taxon>Fungi incertae sedis</taxon>
        <taxon>Mucoromycota</taxon>
        <taxon>Mucoromycotina</taxon>
        <taxon>Mucoromycetes</taxon>
        <taxon>Mucorales</taxon>
        <taxon>Mucorineae</taxon>
        <taxon>Mucoraceae</taxon>
        <taxon>Mucor</taxon>
    </lineage>
</organism>
<accession>A0A8H7V6M1</accession>
<dbReference type="EMBL" id="JAEPRC010000234">
    <property type="protein sequence ID" value="KAG2203229.1"/>
    <property type="molecule type" value="Genomic_DNA"/>
</dbReference>
<reference evidence="1" key="1">
    <citation type="submission" date="2020-12" db="EMBL/GenBank/DDBJ databases">
        <title>Metabolic potential, ecology and presence of endohyphal bacteria is reflected in genomic diversity of Mucoromycotina.</title>
        <authorList>
            <person name="Muszewska A."/>
            <person name="Okrasinska A."/>
            <person name="Steczkiewicz K."/>
            <person name="Drgas O."/>
            <person name="Orlowska M."/>
            <person name="Perlinska-Lenart U."/>
            <person name="Aleksandrzak-Piekarczyk T."/>
            <person name="Szatraj K."/>
            <person name="Zielenkiewicz U."/>
            <person name="Pilsyk S."/>
            <person name="Malc E."/>
            <person name="Mieczkowski P."/>
            <person name="Kruszewska J.S."/>
            <person name="Biernat P."/>
            <person name="Pawlowska J."/>
        </authorList>
    </citation>
    <scope>NUCLEOTIDE SEQUENCE</scope>
    <source>
        <strain evidence="1">CBS 226.32</strain>
    </source>
</reference>
<proteinExistence type="predicted"/>